<keyword evidence="7" id="KW-0807">Transducer</keyword>
<protein>
    <recommendedName>
        <fullName evidence="10">G-protein coupled receptors family 1 profile domain-containing protein</fullName>
    </recommendedName>
</protein>
<evidence type="ECO:0000313" key="12">
    <source>
        <dbReference type="EMBL" id="CAF3366892.1"/>
    </source>
</evidence>
<dbReference type="InterPro" id="IPR017452">
    <property type="entry name" value="GPCR_Rhodpsn_7TM"/>
</dbReference>
<evidence type="ECO:0000313" key="19">
    <source>
        <dbReference type="Proteomes" id="UP000663872"/>
    </source>
</evidence>
<keyword evidence="2 9" id="KW-0812">Transmembrane</keyword>
<dbReference type="Proteomes" id="UP000663873">
    <property type="component" value="Unassembled WGS sequence"/>
</dbReference>
<evidence type="ECO:0000313" key="14">
    <source>
        <dbReference type="EMBL" id="CAF3581288.1"/>
    </source>
</evidence>
<dbReference type="Gene3D" id="1.20.1070.10">
    <property type="entry name" value="Rhodopsin 7-helix transmembrane proteins"/>
    <property type="match status" value="1"/>
</dbReference>
<gene>
    <name evidence="13" type="ORF">FME351_LOCUS8117</name>
    <name evidence="12" type="ORF">GRG538_LOCUS6955</name>
    <name evidence="15" type="ORF">HFQ381_LOCUS17327</name>
    <name evidence="14" type="ORF">LUA448_LOCUS29460</name>
    <name evidence="18" type="ORF">QYT958_LOCUS29226</name>
    <name evidence="11" type="ORF">TIS948_LOCUS20768</name>
    <name evidence="17" type="ORF">TSG867_LOCUS29138</name>
    <name evidence="16" type="ORF">UJA718_LOCUS17961</name>
</gene>
<feature type="transmembrane region" description="Helical" evidence="9">
    <location>
        <begin position="113"/>
        <end position="134"/>
    </location>
</feature>
<evidence type="ECO:0000256" key="1">
    <source>
        <dbReference type="ARBA" id="ARBA00004141"/>
    </source>
</evidence>
<dbReference type="InterPro" id="IPR000276">
    <property type="entry name" value="GPCR_Rhodpsn"/>
</dbReference>
<dbReference type="PANTHER" id="PTHR45695:SF9">
    <property type="entry name" value="LEUCOKININ RECEPTOR"/>
    <property type="match status" value="1"/>
</dbReference>
<dbReference type="Proteomes" id="UP000663872">
    <property type="component" value="Unassembled WGS sequence"/>
</dbReference>
<comment type="subcellular location">
    <subcellularLocation>
        <location evidence="1">Membrane</location>
        <topology evidence="1">Multi-pass membrane protein</topology>
    </subcellularLocation>
</comment>
<dbReference type="Proteomes" id="UP000663833">
    <property type="component" value="Unassembled WGS sequence"/>
</dbReference>
<dbReference type="PANTHER" id="PTHR45695">
    <property type="entry name" value="LEUCOKININ RECEPTOR-RELATED"/>
    <property type="match status" value="1"/>
</dbReference>
<evidence type="ECO:0000256" key="7">
    <source>
        <dbReference type="ARBA" id="ARBA00023224"/>
    </source>
</evidence>
<dbReference type="PROSITE" id="PS50262">
    <property type="entry name" value="G_PROTEIN_RECEP_F1_2"/>
    <property type="match status" value="1"/>
</dbReference>
<feature type="transmembrane region" description="Helical" evidence="9">
    <location>
        <begin position="274"/>
        <end position="298"/>
    </location>
</feature>
<dbReference type="EMBL" id="CAJNYD010004219">
    <property type="protein sequence ID" value="CAF3581288.1"/>
    <property type="molecule type" value="Genomic_DNA"/>
</dbReference>
<dbReference type="Proteomes" id="UP000663869">
    <property type="component" value="Unassembled WGS sequence"/>
</dbReference>
<dbReference type="Pfam" id="PF00001">
    <property type="entry name" value="7tm_1"/>
    <property type="match status" value="1"/>
</dbReference>
<evidence type="ECO:0000313" key="15">
    <source>
        <dbReference type="EMBL" id="CAF4360030.1"/>
    </source>
</evidence>
<evidence type="ECO:0000313" key="18">
    <source>
        <dbReference type="EMBL" id="CAF4879181.1"/>
    </source>
</evidence>
<evidence type="ECO:0000256" key="8">
    <source>
        <dbReference type="SAM" id="MobiDB-lite"/>
    </source>
</evidence>
<feature type="transmembrane region" description="Helical" evidence="9">
    <location>
        <begin position="80"/>
        <end position="101"/>
    </location>
</feature>
<evidence type="ECO:0000313" key="13">
    <source>
        <dbReference type="EMBL" id="CAF3390595.1"/>
    </source>
</evidence>
<dbReference type="EMBL" id="CAJNYT010000715">
    <property type="protein sequence ID" value="CAF3366892.1"/>
    <property type="molecule type" value="Genomic_DNA"/>
</dbReference>
<evidence type="ECO:0000256" key="4">
    <source>
        <dbReference type="ARBA" id="ARBA00023040"/>
    </source>
</evidence>
<keyword evidence="4" id="KW-0297">G-protein coupled receptor</keyword>
<dbReference type="SUPFAM" id="SSF81321">
    <property type="entry name" value="Family A G protein-coupled receptor-like"/>
    <property type="match status" value="1"/>
</dbReference>
<keyword evidence="6" id="KW-0675">Receptor</keyword>
<evidence type="ECO:0000313" key="17">
    <source>
        <dbReference type="EMBL" id="CAF4622982.1"/>
    </source>
</evidence>
<name>A0A817XDJ2_9BILA</name>
<dbReference type="EMBL" id="CAJOBR010008432">
    <property type="protein sequence ID" value="CAF4879181.1"/>
    <property type="molecule type" value="Genomic_DNA"/>
</dbReference>
<dbReference type="AlphaFoldDB" id="A0A817XDJ2"/>
<dbReference type="EMBL" id="CAJOBP010002976">
    <property type="protein sequence ID" value="CAF4384090.1"/>
    <property type="molecule type" value="Genomic_DNA"/>
</dbReference>
<reference evidence="12" key="1">
    <citation type="submission" date="2021-02" db="EMBL/GenBank/DDBJ databases">
        <authorList>
            <person name="Nowell W R."/>
        </authorList>
    </citation>
    <scope>NUCLEOTIDE SEQUENCE</scope>
</reference>
<keyword evidence="20" id="KW-1185">Reference proteome</keyword>
<dbReference type="EMBL" id="CAJNYU010000783">
    <property type="protein sequence ID" value="CAF3390595.1"/>
    <property type="molecule type" value="Genomic_DNA"/>
</dbReference>
<evidence type="ECO:0000256" key="2">
    <source>
        <dbReference type="ARBA" id="ARBA00022692"/>
    </source>
</evidence>
<dbReference type="Proteomes" id="UP000663862">
    <property type="component" value="Unassembled WGS sequence"/>
</dbReference>
<dbReference type="OrthoDB" id="6076970at2759"/>
<feature type="transmembrane region" description="Helical" evidence="9">
    <location>
        <begin position="232"/>
        <end position="254"/>
    </location>
</feature>
<feature type="transmembrane region" description="Helical" evidence="9">
    <location>
        <begin position="6"/>
        <end position="33"/>
    </location>
</feature>
<dbReference type="EMBL" id="CAJOBO010001279">
    <property type="protein sequence ID" value="CAF4360030.1"/>
    <property type="molecule type" value="Genomic_DNA"/>
</dbReference>
<keyword evidence="5 9" id="KW-0472">Membrane</keyword>
<dbReference type="GO" id="GO:0005886">
    <property type="term" value="C:plasma membrane"/>
    <property type="evidence" value="ECO:0007669"/>
    <property type="project" value="TreeGrafter"/>
</dbReference>
<evidence type="ECO:0000313" key="16">
    <source>
        <dbReference type="EMBL" id="CAF4384090.1"/>
    </source>
</evidence>
<dbReference type="EMBL" id="CAJOBQ010003959">
    <property type="protein sequence ID" value="CAF4622982.1"/>
    <property type="molecule type" value="Genomic_DNA"/>
</dbReference>
<evidence type="ECO:0000256" key="9">
    <source>
        <dbReference type="SAM" id="Phobius"/>
    </source>
</evidence>
<dbReference type="GO" id="GO:0004930">
    <property type="term" value="F:G protein-coupled receptor activity"/>
    <property type="evidence" value="ECO:0007669"/>
    <property type="project" value="UniProtKB-KW"/>
</dbReference>
<organism evidence="12 19">
    <name type="scientific">Rotaria socialis</name>
    <dbReference type="NCBI Taxonomy" id="392032"/>
    <lineage>
        <taxon>Eukaryota</taxon>
        <taxon>Metazoa</taxon>
        <taxon>Spiralia</taxon>
        <taxon>Gnathifera</taxon>
        <taxon>Rotifera</taxon>
        <taxon>Eurotatoria</taxon>
        <taxon>Bdelloidea</taxon>
        <taxon>Philodinida</taxon>
        <taxon>Philodinidae</taxon>
        <taxon>Rotaria</taxon>
    </lineage>
</organism>
<dbReference type="Proteomes" id="UP000663851">
    <property type="component" value="Unassembled WGS sequence"/>
</dbReference>
<sequence>MQNTFVIAIFVTIIGLTFLGTIILNLLAIVYILSTRDKTTFSMLVVNLAVADIIHAVGIIFFTSTLFTRSWIFGEFGCKFSLTIDVLCTVVIVYTVAALSIERYIDARSILPAKFRSIITVGLLVLIWTLGLLLPYPFIFYTHLSEAADIFNYNASKTSTKAILVYSCQSYLTEKELLVHEILLYITAFIIPYSVIVAFSLKLLKFLRVWVKRKEQLTRASVTRKRTRGVKLVLCIILSFLICFTPFWTFKFYTRFIVDENVVRRPLLQRILSYLHLLVVLINHFEGILNPLFFIVLTERFCLTFSKRRERNSRLIETRSSVRVTNGRKKPAKLSLTSTRTAQNKQLNGLLLLNNNNNHSENSSGTPVMPEPL</sequence>
<evidence type="ECO:0000256" key="3">
    <source>
        <dbReference type="ARBA" id="ARBA00022989"/>
    </source>
</evidence>
<evidence type="ECO:0000256" key="6">
    <source>
        <dbReference type="ARBA" id="ARBA00023170"/>
    </source>
</evidence>
<dbReference type="Proteomes" id="UP000663848">
    <property type="component" value="Unassembled WGS sequence"/>
</dbReference>
<dbReference type="EMBL" id="CAJNXB010003595">
    <property type="protein sequence ID" value="CAF3326460.1"/>
    <property type="molecule type" value="Genomic_DNA"/>
</dbReference>
<evidence type="ECO:0000259" key="10">
    <source>
        <dbReference type="PROSITE" id="PS50262"/>
    </source>
</evidence>
<feature type="transmembrane region" description="Helical" evidence="9">
    <location>
        <begin position="182"/>
        <end position="204"/>
    </location>
</feature>
<keyword evidence="3 9" id="KW-1133">Transmembrane helix</keyword>
<evidence type="ECO:0000313" key="20">
    <source>
        <dbReference type="Proteomes" id="UP000663873"/>
    </source>
</evidence>
<feature type="region of interest" description="Disordered" evidence="8">
    <location>
        <begin position="353"/>
        <end position="373"/>
    </location>
</feature>
<evidence type="ECO:0000256" key="5">
    <source>
        <dbReference type="ARBA" id="ARBA00023136"/>
    </source>
</evidence>
<feature type="domain" description="G-protein coupled receptors family 1 profile" evidence="10">
    <location>
        <begin position="24"/>
        <end position="294"/>
    </location>
</feature>
<feature type="transmembrane region" description="Helical" evidence="9">
    <location>
        <begin position="45"/>
        <end position="68"/>
    </location>
</feature>
<accession>A0A817XDJ2</accession>
<dbReference type="PRINTS" id="PR00237">
    <property type="entry name" value="GPCRRHODOPSN"/>
</dbReference>
<evidence type="ECO:0000313" key="11">
    <source>
        <dbReference type="EMBL" id="CAF3326460.1"/>
    </source>
</evidence>
<proteinExistence type="predicted"/>
<dbReference type="CDD" id="cd00637">
    <property type="entry name" value="7tm_classA_rhodopsin-like"/>
    <property type="match status" value="1"/>
</dbReference>
<dbReference type="Proteomes" id="UP000663825">
    <property type="component" value="Unassembled WGS sequence"/>
</dbReference>
<comment type="caution">
    <text evidence="12">The sequence shown here is derived from an EMBL/GenBank/DDBJ whole genome shotgun (WGS) entry which is preliminary data.</text>
</comment>